<dbReference type="SMART" id="SM00505">
    <property type="entry name" value="Knot1"/>
    <property type="match status" value="1"/>
</dbReference>
<sequence>MKLFLLLIISASMLIESFVNADGYLKSHTGCWRRCSISGQCDRYCKEDGGSYGYCFSFGCWCEGLPAKKAWRKGIDC</sequence>
<dbReference type="PROSITE" id="PS51863">
    <property type="entry name" value="LCN_CSAB"/>
    <property type="match status" value="1"/>
</dbReference>
<dbReference type="InterPro" id="IPR044062">
    <property type="entry name" value="LCN-type_CS_alpha_beta_dom"/>
</dbReference>
<dbReference type="Pfam" id="PF00537">
    <property type="entry name" value="Toxin_3"/>
    <property type="match status" value="1"/>
</dbReference>
<dbReference type="Gene3D" id="3.30.30.10">
    <property type="entry name" value="Knottin, scorpion toxin-like"/>
    <property type="match status" value="1"/>
</dbReference>
<evidence type="ECO:0000256" key="8">
    <source>
        <dbReference type="SAM" id="SignalP"/>
    </source>
</evidence>
<dbReference type="AlphaFoldDB" id="B8XH13"/>
<evidence type="ECO:0000256" key="7">
    <source>
        <dbReference type="ARBA" id="ARBA00023157"/>
    </source>
</evidence>
<dbReference type="SUPFAM" id="SSF57095">
    <property type="entry name" value="Scorpion toxin-like"/>
    <property type="match status" value="1"/>
</dbReference>
<evidence type="ECO:0000256" key="6">
    <source>
        <dbReference type="ARBA" id="ARBA00022910"/>
    </source>
</evidence>
<name>B8XH13_BUTIS</name>
<keyword evidence="6" id="KW-0738">Voltage-gated sodium channel impairing toxin</keyword>
<dbReference type="EMBL" id="FJ360802">
    <property type="protein sequence ID" value="ACJ23122.1"/>
    <property type="molecule type" value="mRNA"/>
</dbReference>
<dbReference type="InterPro" id="IPR036574">
    <property type="entry name" value="Scorpion_toxin-like_sf"/>
</dbReference>
<keyword evidence="2" id="KW-0964">Secreted</keyword>
<feature type="chain" id="PRO_5002878821" evidence="8">
    <location>
        <begin position="22"/>
        <end position="77"/>
    </location>
</feature>
<dbReference type="GO" id="GO:0090729">
    <property type="term" value="F:toxin activity"/>
    <property type="evidence" value="ECO:0007669"/>
    <property type="project" value="UniProtKB-KW"/>
</dbReference>
<keyword evidence="7" id="KW-1015">Disulfide bond</keyword>
<organism evidence="10">
    <name type="scientific">Buthus israelis</name>
    <name type="common">Israeli scorpion</name>
    <name type="synonym">Buthus occitanus israelis</name>
    <dbReference type="NCBI Taxonomy" id="2899555"/>
    <lineage>
        <taxon>Eukaryota</taxon>
        <taxon>Metazoa</taxon>
        <taxon>Ecdysozoa</taxon>
        <taxon>Arthropoda</taxon>
        <taxon>Chelicerata</taxon>
        <taxon>Arachnida</taxon>
        <taxon>Scorpiones</taxon>
        <taxon>Buthida</taxon>
        <taxon>Buthoidea</taxon>
        <taxon>Buthidae</taxon>
        <taxon>Buthus</taxon>
    </lineage>
</organism>
<dbReference type="PRINTS" id="PR00285">
    <property type="entry name" value="SCORPNTOXIN"/>
</dbReference>
<dbReference type="InterPro" id="IPR018218">
    <property type="entry name" value="Scorpion_toxinL"/>
</dbReference>
<evidence type="ECO:0000259" key="9">
    <source>
        <dbReference type="PROSITE" id="PS51863"/>
    </source>
</evidence>
<evidence type="ECO:0000256" key="3">
    <source>
        <dbReference type="ARBA" id="ARBA00022656"/>
    </source>
</evidence>
<dbReference type="InterPro" id="IPR003614">
    <property type="entry name" value="Knottins"/>
</dbReference>
<evidence type="ECO:0000313" key="10">
    <source>
        <dbReference type="EMBL" id="ACJ23122.1"/>
    </source>
</evidence>
<keyword evidence="3" id="KW-0800">Toxin</keyword>
<keyword evidence="8" id="KW-0732">Signal</keyword>
<dbReference type="CDD" id="cd23106">
    <property type="entry name" value="neurotoxins_LC_scorpion"/>
    <property type="match status" value="1"/>
</dbReference>
<feature type="domain" description="LCN-type CS-alpha/beta" evidence="9">
    <location>
        <begin position="21"/>
        <end position="77"/>
    </location>
</feature>
<evidence type="ECO:0000256" key="2">
    <source>
        <dbReference type="ARBA" id="ARBA00022525"/>
    </source>
</evidence>
<accession>B8XH13</accession>
<dbReference type="GO" id="GO:0019871">
    <property type="term" value="F:sodium channel inhibitor activity"/>
    <property type="evidence" value="ECO:0007669"/>
    <property type="project" value="InterPro"/>
</dbReference>
<protein>
    <submittedName>
        <fullName evidence="10">Putative depressant toxin Tx396</fullName>
    </submittedName>
</protein>
<dbReference type="GO" id="GO:0006952">
    <property type="term" value="P:defense response"/>
    <property type="evidence" value="ECO:0007669"/>
    <property type="project" value="InterPro"/>
</dbReference>
<evidence type="ECO:0000256" key="1">
    <source>
        <dbReference type="ARBA" id="ARBA00004613"/>
    </source>
</evidence>
<evidence type="ECO:0000256" key="5">
    <source>
        <dbReference type="ARBA" id="ARBA00022872"/>
    </source>
</evidence>
<keyword evidence="4" id="KW-0528">Neurotoxin</keyword>
<feature type="signal peptide" evidence="8">
    <location>
        <begin position="1"/>
        <end position="21"/>
    </location>
</feature>
<dbReference type="InterPro" id="IPR002061">
    <property type="entry name" value="Scorpion_toxinL/defensin"/>
</dbReference>
<reference evidence="10" key="1">
    <citation type="submission" date="2008-10" db="EMBL/GenBank/DDBJ databases">
        <title>Buthus occitanus israelis scorpion toxin.</title>
        <authorList>
            <person name="Zilberberg N."/>
            <person name="Kozminsky-Atias A."/>
        </authorList>
    </citation>
    <scope>NUCLEOTIDE SEQUENCE</scope>
</reference>
<evidence type="ECO:0000256" key="4">
    <source>
        <dbReference type="ARBA" id="ARBA00022699"/>
    </source>
</evidence>
<proteinExistence type="evidence at transcript level"/>
<keyword evidence="5" id="KW-0872">Ion channel impairing toxin</keyword>
<comment type="subcellular location">
    <subcellularLocation>
        <location evidence="1">Secreted</location>
    </subcellularLocation>
</comment>
<dbReference type="GO" id="GO:0005576">
    <property type="term" value="C:extracellular region"/>
    <property type="evidence" value="ECO:0007669"/>
    <property type="project" value="UniProtKB-SubCell"/>
</dbReference>